<feature type="region of interest" description="Disordered" evidence="13">
    <location>
        <begin position="238"/>
        <end position="428"/>
    </location>
</feature>
<dbReference type="Proteomes" id="UP000281677">
    <property type="component" value="Unassembled WGS sequence"/>
</dbReference>
<feature type="compositionally biased region" description="Polar residues" evidence="13">
    <location>
        <begin position="1564"/>
        <end position="1573"/>
    </location>
</feature>
<dbReference type="EMBL" id="QWIT01000193">
    <property type="protein sequence ID" value="RMZ28734.1"/>
    <property type="molecule type" value="Genomic_DNA"/>
</dbReference>
<dbReference type="Gene3D" id="1.25.10.10">
    <property type="entry name" value="Leucine-rich Repeat Variant"/>
    <property type="match status" value="1"/>
</dbReference>
<protein>
    <recommendedName>
        <fullName evidence="5">HECT-type E3 ubiquitin transferase</fullName>
        <ecNumber evidence="5">2.3.2.26</ecNumber>
    </recommendedName>
</protein>
<keyword evidence="10" id="KW-0496">Mitochondrion</keyword>
<keyword evidence="7 12" id="KW-0833">Ubl conjugation pathway</keyword>
<evidence type="ECO:0000256" key="13">
    <source>
        <dbReference type="SAM" id="MobiDB-lite"/>
    </source>
</evidence>
<dbReference type="InterPro" id="IPR036291">
    <property type="entry name" value="NAD(P)-bd_dom_sf"/>
</dbReference>
<dbReference type="Pfam" id="PF08732">
    <property type="entry name" value="HIM1"/>
    <property type="match status" value="1"/>
</dbReference>
<keyword evidence="11" id="KW-0472">Membrane</keyword>
<dbReference type="PROSITE" id="PS50237">
    <property type="entry name" value="HECT"/>
    <property type="match status" value="1"/>
</dbReference>
<dbReference type="InterPro" id="IPR035983">
    <property type="entry name" value="Hect_E3_ubiquitin_ligase"/>
</dbReference>
<evidence type="ECO:0000256" key="8">
    <source>
        <dbReference type="ARBA" id="ARBA00022787"/>
    </source>
</evidence>
<dbReference type="InterPro" id="IPR057948">
    <property type="entry name" value="TPR_TRIP12_N"/>
</dbReference>
<dbReference type="GO" id="GO:0043161">
    <property type="term" value="P:proteasome-mediated ubiquitin-dependent protein catabolic process"/>
    <property type="evidence" value="ECO:0007669"/>
    <property type="project" value="TreeGrafter"/>
</dbReference>
<evidence type="ECO:0000256" key="11">
    <source>
        <dbReference type="ARBA" id="ARBA00023136"/>
    </source>
</evidence>
<feature type="compositionally biased region" description="Low complexity" evidence="13">
    <location>
        <begin position="265"/>
        <end position="277"/>
    </location>
</feature>
<dbReference type="InterPro" id="IPR045322">
    <property type="entry name" value="HECTD1/TRIP12-like"/>
</dbReference>
<evidence type="ECO:0000256" key="9">
    <source>
        <dbReference type="ARBA" id="ARBA00022946"/>
    </source>
</evidence>
<dbReference type="PANTHER" id="PTHR45670:SF1">
    <property type="entry name" value="E3 UBIQUITIN-PROTEIN LIGASE HECTD1"/>
    <property type="match status" value="1"/>
</dbReference>
<keyword evidence="8" id="KW-1000">Mitochondrion outer membrane</keyword>
<dbReference type="SUPFAM" id="SSF48371">
    <property type="entry name" value="ARM repeat"/>
    <property type="match status" value="1"/>
</dbReference>
<evidence type="ECO:0000313" key="16">
    <source>
        <dbReference type="Proteomes" id="UP000281677"/>
    </source>
</evidence>
<dbReference type="SMART" id="SM00119">
    <property type="entry name" value="HECTc"/>
    <property type="match status" value="1"/>
</dbReference>
<evidence type="ECO:0000313" key="15">
    <source>
        <dbReference type="EMBL" id="RMZ28734.1"/>
    </source>
</evidence>
<dbReference type="Gene3D" id="3.30.2160.10">
    <property type="entry name" value="Hect, E3 ligase catalytic domain"/>
    <property type="match status" value="1"/>
</dbReference>
<dbReference type="GO" id="GO:0000209">
    <property type="term" value="P:protein polyubiquitination"/>
    <property type="evidence" value="ECO:0007669"/>
    <property type="project" value="TreeGrafter"/>
</dbReference>
<dbReference type="SUPFAM" id="SSF51735">
    <property type="entry name" value="NAD(P)-binding Rossmann-fold domains"/>
    <property type="match status" value="1"/>
</dbReference>
<evidence type="ECO:0000256" key="4">
    <source>
        <dbReference type="ARBA" id="ARBA00006617"/>
    </source>
</evidence>
<gene>
    <name evidence="15" type="ORF">D0859_07187</name>
</gene>
<evidence type="ECO:0000256" key="7">
    <source>
        <dbReference type="ARBA" id="ARBA00022786"/>
    </source>
</evidence>
<feature type="compositionally biased region" description="Acidic residues" evidence="13">
    <location>
        <begin position="1009"/>
        <end position="1042"/>
    </location>
</feature>
<dbReference type="Pfam" id="PF00632">
    <property type="entry name" value="HECT"/>
    <property type="match status" value="1"/>
</dbReference>
<dbReference type="InterPro" id="IPR000569">
    <property type="entry name" value="HECT_dom"/>
</dbReference>
<dbReference type="GO" id="GO:0016607">
    <property type="term" value="C:nuclear speck"/>
    <property type="evidence" value="ECO:0007669"/>
    <property type="project" value="TreeGrafter"/>
</dbReference>
<dbReference type="InterPro" id="IPR016024">
    <property type="entry name" value="ARM-type_fold"/>
</dbReference>
<feature type="compositionally biased region" description="Basic and acidic residues" evidence="13">
    <location>
        <begin position="995"/>
        <end position="1005"/>
    </location>
</feature>
<dbReference type="CDD" id="cd00078">
    <property type="entry name" value="HECTc"/>
    <property type="match status" value="1"/>
</dbReference>
<evidence type="ECO:0000256" key="2">
    <source>
        <dbReference type="ARBA" id="ARBA00004450"/>
    </source>
</evidence>
<feature type="compositionally biased region" description="Basic and acidic residues" evidence="13">
    <location>
        <begin position="387"/>
        <end position="405"/>
    </location>
</feature>
<accession>A0A3M7IT96</accession>
<evidence type="ECO:0000256" key="3">
    <source>
        <dbReference type="ARBA" id="ARBA00006331"/>
    </source>
</evidence>
<dbReference type="EC" id="2.3.2.26" evidence="5"/>
<sequence>MNNASGSKHSDWTLYFLKLQVFLIKFALKGHNILDTLCDLPNFDAVHAFSRKELPAKAKLNPLVSSDSSNWPSEFPKSSQLFISALGTTRGNAGGFENQRKIDYDLNLALAKAAKEAGTKHYVLISSGGANPNSPFGYPKMKGELEEAVKALDFEHCIILRPGLIVGERNESRLAEGVFRKIASAAGSVSNGLKDFWAQDADVIGRAAVKAGMNCLEGKEEEKFRILGQSDIMSQRVTRSSAARVNADTNITQGSPATTATDAGSPPSTTRPPTTAASRKRKAAVDSPAQNQPARKPSKRARGGRVDQSETETTATPADNRKRSKKKASVAPAEMSSVGPSSGNSPETSPHQTARDSTRRKSSRRKSKEEQSSSAASGSRRSKKGAQRKDQDDVHMKDVEEKTKDADDDSSDEGEDGEDAGGGADDGFDAASRRFAEEELDEMDRGDEDPFMSGFLGRFGGASGLSSSLRALSGMMAGTHGRLRNILEQLRTKEDSSVQLIALQELSELLLVSTEDNLAGHFQPDQFVKELVVLMQPNELTGEENPEIMLLACRCLANLMEALPPATASVVYGGAVPILCQKLLEIHFIDLAEQALTTLEKISVEFPSSIVREGGLTACLSYLDFFPTGTQRTAVTTAANCCRNIPEDSFPTVRDVMPILLNTLSSSDQRVVEQASLCVSRIVDSFKYQETKLEELVSAELLGAILRLLLPGSTNMISAHIHTQFLRVLSITARASPRLSVDLLKMNVVDTLYQILTGVSAPSGVDEAASKIDKNVIMQAIIRTPREQIYETLNVICEILPSISKEEHLMFLDDLQDAGYPRLPGMSHVSMSTRSKKTPNDKKLELLKECPEQVKRFAVILFPTLMHAFTSTVNLSVRQKVLTAQLKMLSNLESSILEESLRGVTYASLLASILTQQENASLVTFALQAAELLLKRLEGIYRPQIYREGVMAEIAKLAERPLKADNTSQRTTSPEETKRPRPSVVEAEDMESPDDGDRGSDHIDVDVGPADDGESDQGEDHDDEEHPADELDDPEDESDENTEPPSPGQHHVTDLQDVITLRAKRFMEAHGNEGTPEMRAKATQILDDLRNLANDLKTCYSGAKSDGGPELFQRLAKHFDGDALESVTSHELMTSGIVDVLLTIFNDADEKSATEARSDFLEVFMATSNNSKVMTGTAQSPVTPFSVFVLKLQDLLSRAEHFEVITVHQNAFESNRSSAASMLAKQLRLKLVADDDSGIPSHFRNIMVSIHAIATFKALDDYLRPRINLHERPRVGHRDGLGSAMAAYVAAMSGRPERPSGSPQQSLPSQGSSLPTRNTTKSATKSSRSGQAGKGDQNKSEQETARLRRSSRRRSSQQSSSVAPPAPPGLPSETAQTEGGDSQEGLECADEAQIEDEDEDGGLEDMEADLDALVDDLEEGGLERDEHDPAAVNLEAGDTGKVTARTEDGDRVNTPSGSQGAPTPTQRDRMSASSRLALAREMLGTPTSSARPGVSYASALQQTPQDWHIEFSVNDQPITSDTTIYRACHFNQTNGDDVSARNIWGATHTIKFKRVAGPPPADQGSRSSQSTGDAQLASKEAGLPPSLNKHPVTSGILRLMSILHDLNSNLDDVLAENKGAVKLNAEPLSQFVNTKLTAKLNRQLEEPLIVASQCLPTWSEDLARLYPFLFPFETRHLFLQSTSFGYARSMTRWQNSQSENDSRRHRHDDRPFLGRLQRQKVRISRSRILESAVKVMELYGGSQSILEVEYFEEVGTGLGPTLEFYSTVSKEFAKKKTKLWRENESSESGDYAFGKHGLFPAPMDEKTSKNENGQRVLHLFKMLGKFVARSMIDSRIIDISFNPTFFRIVDGAATVAPSLGAVAAVDQDLARSLKMLKKYANAKQRIEDDDRLSEPEKRNRLDEIRINDAKVDDLGLDFTLPGYSHVELLPGGANINVTMDNVDQYIRLVIEFTLGTGVQRQIDAFRSGFSQVFPYGALKAFTPDELVMLFGRVQEDWTLETLMDSIKADHGYNLDSKSVKNLLQVMSEFSVGAKRDFLQFVTGSPKLPIGGFKALTPMFTVVCKPSEPPYTPDDYLPSVMTCVNYLKMPDYSSLDILREKVGVAIKEGQGAFHLS</sequence>
<feature type="compositionally biased region" description="Polar residues" evidence="13">
    <location>
        <begin position="338"/>
        <end position="352"/>
    </location>
</feature>
<evidence type="ECO:0000256" key="6">
    <source>
        <dbReference type="ARBA" id="ARBA00022679"/>
    </source>
</evidence>
<evidence type="ECO:0000256" key="10">
    <source>
        <dbReference type="ARBA" id="ARBA00023128"/>
    </source>
</evidence>
<feature type="region of interest" description="Disordered" evidence="13">
    <location>
        <begin position="962"/>
        <end position="1054"/>
    </location>
</feature>
<dbReference type="Gene3D" id="3.90.1750.10">
    <property type="entry name" value="Hect, E3 ligase catalytic domains"/>
    <property type="match status" value="1"/>
</dbReference>
<dbReference type="GO" id="GO:0061630">
    <property type="term" value="F:ubiquitin protein ligase activity"/>
    <property type="evidence" value="ECO:0007669"/>
    <property type="project" value="UniProtKB-EC"/>
</dbReference>
<feature type="region of interest" description="Disordered" evidence="13">
    <location>
        <begin position="1554"/>
        <end position="1588"/>
    </location>
</feature>
<evidence type="ECO:0000259" key="14">
    <source>
        <dbReference type="PROSITE" id="PS50237"/>
    </source>
</evidence>
<reference evidence="15 16" key="1">
    <citation type="journal article" date="2018" name="BMC Genomics">
        <title>Genomic evidence for intraspecific hybridization in a clonal and extremely halotolerant yeast.</title>
        <authorList>
            <person name="Gostincar C."/>
            <person name="Stajich J.E."/>
            <person name="Zupancic J."/>
            <person name="Zalar P."/>
            <person name="Gunde-Cimerman N."/>
        </authorList>
    </citation>
    <scope>NUCLEOTIDE SEQUENCE [LARGE SCALE GENOMIC DNA]</scope>
    <source>
        <strain evidence="15 16">EXF-120</strain>
    </source>
</reference>
<feature type="domain" description="HECT" evidence="14">
    <location>
        <begin position="1759"/>
        <end position="2115"/>
    </location>
</feature>
<feature type="compositionally biased region" description="Low complexity" evidence="13">
    <location>
        <begin position="1299"/>
        <end position="1315"/>
    </location>
</feature>
<feature type="compositionally biased region" description="Basic and acidic residues" evidence="13">
    <location>
        <begin position="1336"/>
        <end position="1346"/>
    </location>
</feature>
<comment type="caution">
    <text evidence="15">The sequence shown here is derived from an EMBL/GenBank/DDBJ whole genome shotgun (WGS) entry which is preliminary data.</text>
</comment>
<evidence type="ECO:0000256" key="5">
    <source>
        <dbReference type="ARBA" id="ARBA00012485"/>
    </source>
</evidence>
<dbReference type="PANTHER" id="PTHR45670">
    <property type="entry name" value="E3 UBIQUITIN-PROTEIN LIGASE TRIP12"/>
    <property type="match status" value="1"/>
</dbReference>
<evidence type="ECO:0000256" key="12">
    <source>
        <dbReference type="PROSITE-ProRule" id="PRU00104"/>
    </source>
</evidence>
<evidence type="ECO:0000256" key="1">
    <source>
        <dbReference type="ARBA" id="ARBA00000885"/>
    </source>
</evidence>
<dbReference type="Pfam" id="PF25579">
    <property type="entry name" value="TPR_TRIP12_N"/>
    <property type="match status" value="1"/>
</dbReference>
<dbReference type="Gene3D" id="3.40.50.720">
    <property type="entry name" value="NAD(P)-binding Rossmann-like Domain"/>
    <property type="match status" value="1"/>
</dbReference>
<keyword evidence="6" id="KW-0808">Transferase</keyword>
<feature type="compositionally biased region" description="Polar residues" evidence="13">
    <location>
        <begin position="238"/>
        <end position="262"/>
    </location>
</feature>
<feature type="compositionally biased region" description="Polar residues" evidence="13">
    <location>
        <begin position="1316"/>
        <end position="1330"/>
    </location>
</feature>
<comment type="similarity">
    <text evidence="4">Belongs to the FMP52 family.</text>
</comment>
<feature type="active site" description="Glycyl thioester intermediate" evidence="12">
    <location>
        <position position="2082"/>
    </location>
</feature>
<name>A0A3M7IT96_HORWE</name>
<comment type="subcellular location">
    <subcellularLocation>
        <location evidence="2">Mitochondrion outer membrane</location>
        <topology evidence="2">Peripheral membrane protein</topology>
    </subcellularLocation>
</comment>
<comment type="catalytic activity">
    <reaction evidence="1">
        <text>S-ubiquitinyl-[E2 ubiquitin-conjugating enzyme]-L-cysteine + [acceptor protein]-L-lysine = [E2 ubiquitin-conjugating enzyme]-L-cysteine + N(6)-ubiquitinyl-[acceptor protein]-L-lysine.</text>
        <dbReference type="EC" id="2.3.2.26"/>
    </reaction>
</comment>
<organism evidence="15 16">
    <name type="scientific">Hortaea werneckii</name>
    <name type="common">Black yeast</name>
    <name type="synonym">Cladosporium werneckii</name>
    <dbReference type="NCBI Taxonomy" id="91943"/>
    <lineage>
        <taxon>Eukaryota</taxon>
        <taxon>Fungi</taxon>
        <taxon>Dikarya</taxon>
        <taxon>Ascomycota</taxon>
        <taxon>Pezizomycotina</taxon>
        <taxon>Dothideomycetes</taxon>
        <taxon>Dothideomycetidae</taxon>
        <taxon>Mycosphaerellales</taxon>
        <taxon>Teratosphaeriaceae</taxon>
        <taxon>Hortaea</taxon>
    </lineage>
</organism>
<dbReference type="Gene3D" id="3.30.2410.10">
    <property type="entry name" value="Hect, E3 ligase catalytic domain"/>
    <property type="match status" value="1"/>
</dbReference>
<keyword evidence="9" id="KW-0809">Transit peptide</keyword>
<feature type="compositionally biased region" description="Polar residues" evidence="13">
    <location>
        <begin position="1453"/>
        <end position="1465"/>
    </location>
</feature>
<dbReference type="InterPro" id="IPR011989">
    <property type="entry name" value="ARM-like"/>
</dbReference>
<feature type="compositionally biased region" description="Acidic residues" evidence="13">
    <location>
        <begin position="406"/>
        <end position="419"/>
    </location>
</feature>
<dbReference type="InterPro" id="IPR014843">
    <property type="entry name" value="Him1/Fmp52"/>
</dbReference>
<dbReference type="SUPFAM" id="SSF56204">
    <property type="entry name" value="Hect, E3 ligase catalytic domain"/>
    <property type="match status" value="1"/>
</dbReference>
<comment type="similarity">
    <text evidence="3">Belongs to the UPL family. K-HECT subfamily.</text>
</comment>
<feature type="region of interest" description="Disordered" evidence="13">
    <location>
        <begin position="1421"/>
        <end position="1469"/>
    </location>
</feature>
<dbReference type="OrthoDB" id="423283at2759"/>
<feature type="region of interest" description="Disordered" evidence="13">
    <location>
        <begin position="1292"/>
        <end position="1385"/>
    </location>
</feature>
<proteinExistence type="inferred from homology"/>
<dbReference type="GO" id="GO:0005741">
    <property type="term" value="C:mitochondrial outer membrane"/>
    <property type="evidence" value="ECO:0007669"/>
    <property type="project" value="UniProtKB-SubCell"/>
</dbReference>
<dbReference type="VEuPathDB" id="FungiDB:BTJ68_14717"/>
<dbReference type="FunFam" id="3.40.50.720:FF:000366">
    <property type="entry name" value="Protein FMP52, mitochondrial"/>
    <property type="match status" value="1"/>
</dbReference>